<comment type="caution">
    <text evidence="3">The sequence shown here is derived from an EMBL/GenBank/DDBJ whole genome shotgun (WGS) entry which is preliminary data.</text>
</comment>
<feature type="region of interest" description="Disordered" evidence="1">
    <location>
        <begin position="1"/>
        <end position="133"/>
    </location>
</feature>
<keyword evidence="2" id="KW-0812">Transmembrane</keyword>
<gene>
    <name evidence="3" type="ORF">QR680_004978</name>
</gene>
<dbReference type="Proteomes" id="UP001175271">
    <property type="component" value="Unassembled WGS sequence"/>
</dbReference>
<feature type="region of interest" description="Disordered" evidence="1">
    <location>
        <begin position="237"/>
        <end position="279"/>
    </location>
</feature>
<organism evidence="3 4">
    <name type="scientific">Steinernema hermaphroditum</name>
    <dbReference type="NCBI Taxonomy" id="289476"/>
    <lineage>
        <taxon>Eukaryota</taxon>
        <taxon>Metazoa</taxon>
        <taxon>Ecdysozoa</taxon>
        <taxon>Nematoda</taxon>
        <taxon>Chromadorea</taxon>
        <taxon>Rhabditida</taxon>
        <taxon>Tylenchina</taxon>
        <taxon>Panagrolaimomorpha</taxon>
        <taxon>Strongyloidoidea</taxon>
        <taxon>Steinernematidae</taxon>
        <taxon>Steinernema</taxon>
    </lineage>
</organism>
<feature type="region of interest" description="Disordered" evidence="1">
    <location>
        <begin position="170"/>
        <end position="205"/>
    </location>
</feature>
<evidence type="ECO:0000256" key="1">
    <source>
        <dbReference type="SAM" id="MobiDB-lite"/>
    </source>
</evidence>
<evidence type="ECO:0000256" key="2">
    <source>
        <dbReference type="SAM" id="Phobius"/>
    </source>
</evidence>
<feature type="compositionally biased region" description="Basic and acidic residues" evidence="1">
    <location>
        <begin position="111"/>
        <end position="122"/>
    </location>
</feature>
<dbReference type="EMBL" id="JAUCMV010000003">
    <property type="protein sequence ID" value="KAK0410152.1"/>
    <property type="molecule type" value="Genomic_DNA"/>
</dbReference>
<dbReference type="AlphaFoldDB" id="A0AA39HQF4"/>
<keyword evidence="4" id="KW-1185">Reference proteome</keyword>
<feature type="compositionally biased region" description="Basic and acidic residues" evidence="1">
    <location>
        <begin position="45"/>
        <end position="68"/>
    </location>
</feature>
<protein>
    <submittedName>
        <fullName evidence="3">Uncharacterized protein</fullName>
    </submittedName>
</protein>
<proteinExistence type="predicted"/>
<feature type="compositionally biased region" description="Basic and acidic residues" evidence="1">
    <location>
        <begin position="24"/>
        <end position="33"/>
    </location>
</feature>
<keyword evidence="2" id="KW-1133">Transmembrane helix</keyword>
<evidence type="ECO:0000313" key="4">
    <source>
        <dbReference type="Proteomes" id="UP001175271"/>
    </source>
</evidence>
<keyword evidence="2" id="KW-0472">Membrane</keyword>
<evidence type="ECO:0000313" key="3">
    <source>
        <dbReference type="EMBL" id="KAK0410152.1"/>
    </source>
</evidence>
<accession>A0AA39HQF4</accession>
<reference evidence="3" key="1">
    <citation type="submission" date="2023-06" db="EMBL/GenBank/DDBJ databases">
        <title>Genomic analysis of the entomopathogenic nematode Steinernema hermaphroditum.</title>
        <authorList>
            <person name="Schwarz E.M."/>
            <person name="Heppert J.K."/>
            <person name="Baniya A."/>
            <person name="Schwartz H.T."/>
            <person name="Tan C.-H."/>
            <person name="Antoshechkin I."/>
            <person name="Sternberg P.W."/>
            <person name="Goodrich-Blair H."/>
            <person name="Dillman A.R."/>
        </authorList>
    </citation>
    <scope>NUCLEOTIDE SEQUENCE</scope>
    <source>
        <strain evidence="3">PS9179</strain>
        <tissue evidence="3">Whole animal</tissue>
    </source>
</reference>
<name>A0AA39HQF4_9BILA</name>
<sequence length="384" mass="42803">MADLYEPLGNIYVDGPPKATKNRQAPEPRDKCAEATPGISPACDHGADKHYEWNKKEQERRAKRREEENALSSPRKGAHRKRWDSPFVGSSKKQKREKGKQLPEDPLSELQKNELDYKDGSNKKKKAQSPVFKDDFFAIPKQKDGAVPVKAKKARSSRADNAIGIAKQLDDAAPAKVKKARSSSKDAVNAIPHKGGAVPIDSPIGVLPGKATPTIASKQPTASLRMLPVTPDVAAKMSVARLEKPPPAQKRPNLSPPFVDDPENDQKRQRGQRLRQKEHTIRKADIASLMEYSSESEKKTRHGRQGKEDFDAKDFGMEIKQEIDRLESNLERYDKVQQLRSKQKRLKTVAYICSTLIVALGVVFTVSGLVVIFLDLHIEGVEDI</sequence>
<feature type="transmembrane region" description="Helical" evidence="2">
    <location>
        <begin position="349"/>
        <end position="374"/>
    </location>
</feature>